<protein>
    <submittedName>
        <fullName evidence="1">Uncharacterized protein</fullName>
    </submittedName>
</protein>
<sequence>MERHDVLSKKGLEDFLHVSYSLTEEDIGFNVFVFAVTVKESEPTITFCITYRMNQSLLLVATWLQNENEVDDLPRKDNRSWSEKRIKDQKMNNMQLQLCQTVNPPVTNNILTLTCDISELINLHDEGFNGFDPSMRPKHMILLTRLTPQALYHR</sequence>
<keyword evidence="2" id="KW-1185">Reference proteome</keyword>
<accession>A0A8T2E7E7</accession>
<organism evidence="1 2">
    <name type="scientific">Arabidopsis thaliana x Arabidopsis arenosa</name>
    <dbReference type="NCBI Taxonomy" id="1240361"/>
    <lineage>
        <taxon>Eukaryota</taxon>
        <taxon>Viridiplantae</taxon>
        <taxon>Streptophyta</taxon>
        <taxon>Embryophyta</taxon>
        <taxon>Tracheophyta</taxon>
        <taxon>Spermatophyta</taxon>
        <taxon>Magnoliopsida</taxon>
        <taxon>eudicotyledons</taxon>
        <taxon>Gunneridae</taxon>
        <taxon>Pentapetalae</taxon>
        <taxon>rosids</taxon>
        <taxon>malvids</taxon>
        <taxon>Brassicales</taxon>
        <taxon>Brassicaceae</taxon>
        <taxon>Camelineae</taxon>
        <taxon>Arabidopsis</taxon>
    </lineage>
</organism>
<comment type="caution">
    <text evidence="1">The sequence shown here is derived from an EMBL/GenBank/DDBJ whole genome shotgun (WGS) entry which is preliminary data.</text>
</comment>
<gene>
    <name evidence="1" type="ORF">ISN45_At04g032790</name>
</gene>
<dbReference type="AlphaFoldDB" id="A0A8T2E7E7"/>
<evidence type="ECO:0000313" key="2">
    <source>
        <dbReference type="Proteomes" id="UP000694240"/>
    </source>
</evidence>
<proteinExistence type="predicted"/>
<evidence type="ECO:0000313" key="1">
    <source>
        <dbReference type="EMBL" id="KAG7617964.1"/>
    </source>
</evidence>
<dbReference type="EMBL" id="JAEFBK010000004">
    <property type="protein sequence ID" value="KAG7617964.1"/>
    <property type="molecule type" value="Genomic_DNA"/>
</dbReference>
<reference evidence="1 2" key="1">
    <citation type="submission" date="2020-12" db="EMBL/GenBank/DDBJ databases">
        <title>Concerted genomic and epigenomic changes stabilize Arabidopsis allopolyploids.</title>
        <authorList>
            <person name="Chen Z."/>
        </authorList>
    </citation>
    <scope>NUCLEOTIDE SEQUENCE [LARGE SCALE GENOMIC DNA]</scope>
    <source>
        <strain evidence="1">Allo738</strain>
        <tissue evidence="1">Leaf</tissue>
    </source>
</reference>
<name>A0A8T2E7E7_9BRAS</name>
<dbReference type="Proteomes" id="UP000694240">
    <property type="component" value="Chromosome 4"/>
</dbReference>